<proteinExistence type="predicted"/>
<feature type="transmembrane region" description="Helical" evidence="1">
    <location>
        <begin position="83"/>
        <end position="102"/>
    </location>
</feature>
<keyword evidence="1" id="KW-0812">Transmembrane</keyword>
<dbReference type="EMBL" id="JASCZI010241822">
    <property type="protein sequence ID" value="MED6207367.1"/>
    <property type="molecule type" value="Genomic_DNA"/>
</dbReference>
<evidence type="ECO:0000313" key="3">
    <source>
        <dbReference type="Proteomes" id="UP001341840"/>
    </source>
</evidence>
<accession>A0ABU6YBV1</accession>
<comment type="caution">
    <text evidence="2">The sequence shown here is derived from an EMBL/GenBank/DDBJ whole genome shotgun (WGS) entry which is preliminary data.</text>
</comment>
<keyword evidence="3" id="KW-1185">Reference proteome</keyword>
<dbReference type="Proteomes" id="UP001341840">
    <property type="component" value="Unassembled WGS sequence"/>
</dbReference>
<evidence type="ECO:0000313" key="2">
    <source>
        <dbReference type="EMBL" id="MED6207367.1"/>
    </source>
</evidence>
<keyword evidence="1" id="KW-1133">Transmembrane helix</keyword>
<evidence type="ECO:0000256" key="1">
    <source>
        <dbReference type="SAM" id="Phobius"/>
    </source>
</evidence>
<protein>
    <submittedName>
        <fullName evidence="2">Uncharacterized protein</fullName>
    </submittedName>
</protein>
<gene>
    <name evidence="2" type="ORF">PIB30_035170</name>
</gene>
<sequence>MPRNRSISAQIRPGNLKASPSLKLGGAGPAFNGILGQEFTRHSVIYTESKLFEQEKKPPLLTNKKLQVLDDPKLRSKIKTGKLTPFFLLILMVVVKWIDWFVSLGNFKFEMKMGAMLRDFF</sequence>
<organism evidence="2 3">
    <name type="scientific">Stylosanthes scabra</name>
    <dbReference type="NCBI Taxonomy" id="79078"/>
    <lineage>
        <taxon>Eukaryota</taxon>
        <taxon>Viridiplantae</taxon>
        <taxon>Streptophyta</taxon>
        <taxon>Embryophyta</taxon>
        <taxon>Tracheophyta</taxon>
        <taxon>Spermatophyta</taxon>
        <taxon>Magnoliopsida</taxon>
        <taxon>eudicotyledons</taxon>
        <taxon>Gunneridae</taxon>
        <taxon>Pentapetalae</taxon>
        <taxon>rosids</taxon>
        <taxon>fabids</taxon>
        <taxon>Fabales</taxon>
        <taxon>Fabaceae</taxon>
        <taxon>Papilionoideae</taxon>
        <taxon>50 kb inversion clade</taxon>
        <taxon>dalbergioids sensu lato</taxon>
        <taxon>Dalbergieae</taxon>
        <taxon>Pterocarpus clade</taxon>
        <taxon>Stylosanthes</taxon>
    </lineage>
</organism>
<reference evidence="2 3" key="1">
    <citation type="journal article" date="2023" name="Plants (Basel)">
        <title>Bridging the Gap: Combining Genomics and Transcriptomics Approaches to Understand Stylosanthes scabra, an Orphan Legume from the Brazilian Caatinga.</title>
        <authorList>
            <person name="Ferreira-Neto J.R.C."/>
            <person name="da Silva M.D."/>
            <person name="Binneck E."/>
            <person name="de Melo N.F."/>
            <person name="da Silva R.H."/>
            <person name="de Melo A.L.T.M."/>
            <person name="Pandolfi V."/>
            <person name="Bustamante F.O."/>
            <person name="Brasileiro-Vidal A.C."/>
            <person name="Benko-Iseppon A.M."/>
        </authorList>
    </citation>
    <scope>NUCLEOTIDE SEQUENCE [LARGE SCALE GENOMIC DNA]</scope>
    <source>
        <tissue evidence="2">Leaves</tissue>
    </source>
</reference>
<name>A0ABU6YBV1_9FABA</name>
<keyword evidence="1" id="KW-0472">Membrane</keyword>